<keyword evidence="4 6" id="KW-1133">Transmembrane helix</keyword>
<comment type="caution">
    <text evidence="7">The sequence shown here is derived from an EMBL/GenBank/DDBJ whole genome shotgun (WGS) entry which is preliminary data.</text>
</comment>
<evidence type="ECO:0000256" key="1">
    <source>
        <dbReference type="ARBA" id="ARBA00004651"/>
    </source>
</evidence>
<keyword evidence="5 6" id="KW-0472">Membrane</keyword>
<accession>A0ABR4U5B6</accession>
<dbReference type="Proteomes" id="UP000028721">
    <property type="component" value="Unassembled WGS sequence"/>
</dbReference>
<dbReference type="InterPro" id="IPR002293">
    <property type="entry name" value="AA/rel_permease1"/>
</dbReference>
<dbReference type="Pfam" id="PF13520">
    <property type="entry name" value="AA_permease_2"/>
    <property type="match status" value="1"/>
</dbReference>
<dbReference type="PANTHER" id="PTHR42770">
    <property type="entry name" value="AMINO ACID TRANSPORTER-RELATED"/>
    <property type="match status" value="1"/>
</dbReference>
<protein>
    <recommendedName>
        <fullName evidence="9">Arginine/agmatine antiporter</fullName>
    </recommendedName>
</protein>
<dbReference type="EMBL" id="JGVP01000032">
    <property type="protein sequence ID" value="KFB87232.1"/>
    <property type="molecule type" value="Genomic_DNA"/>
</dbReference>
<evidence type="ECO:0000313" key="7">
    <source>
        <dbReference type="EMBL" id="KFB87232.1"/>
    </source>
</evidence>
<evidence type="ECO:0008006" key="9">
    <source>
        <dbReference type="Google" id="ProtNLM"/>
    </source>
</evidence>
<comment type="subcellular location">
    <subcellularLocation>
        <location evidence="1">Cell membrane</location>
        <topology evidence="1">Multi-pass membrane protein</topology>
    </subcellularLocation>
</comment>
<evidence type="ECO:0000256" key="5">
    <source>
        <dbReference type="ARBA" id="ARBA00023136"/>
    </source>
</evidence>
<evidence type="ECO:0000313" key="8">
    <source>
        <dbReference type="Proteomes" id="UP000028721"/>
    </source>
</evidence>
<keyword evidence="3 6" id="KW-0812">Transmembrane</keyword>
<name>A0ABR4U5B6_9GAMM</name>
<dbReference type="InterPro" id="IPR050367">
    <property type="entry name" value="APC_superfamily"/>
</dbReference>
<keyword evidence="8" id="KW-1185">Reference proteome</keyword>
<dbReference type="Gene3D" id="1.20.1740.10">
    <property type="entry name" value="Amino acid/polyamine transporter I"/>
    <property type="match status" value="1"/>
</dbReference>
<evidence type="ECO:0000256" key="2">
    <source>
        <dbReference type="ARBA" id="ARBA00022475"/>
    </source>
</evidence>
<evidence type="ECO:0000256" key="4">
    <source>
        <dbReference type="ARBA" id="ARBA00022989"/>
    </source>
</evidence>
<evidence type="ECO:0000256" key="3">
    <source>
        <dbReference type="ARBA" id="ARBA00022692"/>
    </source>
</evidence>
<dbReference type="PANTHER" id="PTHR42770:SF4">
    <property type="entry name" value="ARGININE_ORNITHINE ANTIPORTER-RELATED"/>
    <property type="match status" value="1"/>
</dbReference>
<keyword evidence="2" id="KW-1003">Cell membrane</keyword>
<reference evidence="7 8" key="1">
    <citation type="submission" date="2014-03" db="EMBL/GenBank/DDBJ databases">
        <title>Draft genome sequence of the Serratia grimesii strain a2.</title>
        <authorList>
            <person name="Toymentseva A."/>
            <person name="Kazakov S."/>
            <person name="Giliazeva A."/>
            <person name="Ismagilova R."/>
            <person name="Shah R."/>
            <person name="Sharipova M."/>
            <person name="Khaitlina S."/>
            <person name="Mardanova A."/>
        </authorList>
    </citation>
    <scope>NUCLEOTIDE SEQUENCE [LARGE SCALE GENOMIC DNA]</scope>
    <source>
        <strain evidence="7 8">A2</strain>
    </source>
</reference>
<feature type="transmembrane region" description="Helical" evidence="6">
    <location>
        <begin position="38"/>
        <end position="58"/>
    </location>
</feature>
<gene>
    <name evidence="7" type="ORF">CR62_14740</name>
</gene>
<organism evidence="7 8">
    <name type="scientific">Serratia grimesii</name>
    <dbReference type="NCBI Taxonomy" id="82995"/>
    <lineage>
        <taxon>Bacteria</taxon>
        <taxon>Pseudomonadati</taxon>
        <taxon>Pseudomonadota</taxon>
        <taxon>Gammaproteobacteria</taxon>
        <taxon>Enterobacterales</taxon>
        <taxon>Yersiniaceae</taxon>
        <taxon>Serratia</taxon>
    </lineage>
</organism>
<sequence>MSEKKLGLVALIALVIGSMVGGGVFSLPQNFASVASPGALLIGWLITAVGMICLALIYQNLSARCPQLEGGIYSYARAGFGDFIRVV</sequence>
<evidence type="ECO:0000256" key="6">
    <source>
        <dbReference type="SAM" id="Phobius"/>
    </source>
</evidence>
<proteinExistence type="predicted"/>